<dbReference type="InterPro" id="IPR035952">
    <property type="entry name" value="Rhomboid-like_sf"/>
</dbReference>
<accession>A0AAN6PTX5</accession>
<dbReference type="GO" id="GO:0004252">
    <property type="term" value="F:serine-type endopeptidase activity"/>
    <property type="evidence" value="ECO:0007669"/>
    <property type="project" value="InterPro"/>
</dbReference>
<dbReference type="PANTHER" id="PTHR43731">
    <property type="entry name" value="RHOMBOID PROTEASE"/>
    <property type="match status" value="1"/>
</dbReference>
<keyword evidence="6 8" id="KW-0472">Membrane</keyword>
<keyword evidence="4" id="KW-0378">Hydrolase</keyword>
<dbReference type="EMBL" id="MU854318">
    <property type="protein sequence ID" value="KAK4044515.1"/>
    <property type="molecule type" value="Genomic_DNA"/>
</dbReference>
<proteinExistence type="inferred from homology"/>
<name>A0AAN6PTX5_9PEZI</name>
<evidence type="ECO:0000256" key="1">
    <source>
        <dbReference type="ARBA" id="ARBA00004141"/>
    </source>
</evidence>
<dbReference type="InterPro" id="IPR050925">
    <property type="entry name" value="Rhomboid_protease_S54"/>
</dbReference>
<feature type="transmembrane region" description="Helical" evidence="8">
    <location>
        <begin position="426"/>
        <end position="447"/>
    </location>
</feature>
<dbReference type="InterPro" id="IPR022764">
    <property type="entry name" value="Peptidase_S54_rhomboid_dom"/>
</dbReference>
<comment type="caution">
    <text evidence="10">The sequence shown here is derived from an EMBL/GenBank/DDBJ whole genome shotgun (WGS) entry which is preliminary data.</text>
</comment>
<feature type="domain" description="Peptidase S54 rhomboid" evidence="9">
    <location>
        <begin position="390"/>
        <end position="535"/>
    </location>
</feature>
<evidence type="ECO:0000259" key="9">
    <source>
        <dbReference type="Pfam" id="PF01694"/>
    </source>
</evidence>
<dbReference type="Proteomes" id="UP001303115">
    <property type="component" value="Unassembled WGS sequence"/>
</dbReference>
<feature type="transmembrane region" description="Helical" evidence="8">
    <location>
        <begin position="340"/>
        <end position="365"/>
    </location>
</feature>
<feature type="transmembrane region" description="Helical" evidence="8">
    <location>
        <begin position="377"/>
        <end position="395"/>
    </location>
</feature>
<evidence type="ECO:0000256" key="5">
    <source>
        <dbReference type="ARBA" id="ARBA00022989"/>
    </source>
</evidence>
<comment type="similarity">
    <text evidence="2">Belongs to the peptidase S54 family.</text>
</comment>
<evidence type="ECO:0000256" key="4">
    <source>
        <dbReference type="ARBA" id="ARBA00022801"/>
    </source>
</evidence>
<feature type="region of interest" description="Disordered" evidence="7">
    <location>
        <begin position="252"/>
        <end position="278"/>
    </location>
</feature>
<dbReference type="GO" id="GO:0016020">
    <property type="term" value="C:membrane"/>
    <property type="evidence" value="ECO:0007669"/>
    <property type="project" value="UniProtKB-SubCell"/>
</dbReference>
<dbReference type="AlphaFoldDB" id="A0AAN6PTX5"/>
<feature type="transmembrane region" description="Helical" evidence="8">
    <location>
        <begin position="493"/>
        <end position="512"/>
    </location>
</feature>
<evidence type="ECO:0000256" key="7">
    <source>
        <dbReference type="SAM" id="MobiDB-lite"/>
    </source>
</evidence>
<evidence type="ECO:0000256" key="6">
    <source>
        <dbReference type="ARBA" id="ARBA00023136"/>
    </source>
</evidence>
<feature type="compositionally biased region" description="Basic and acidic residues" evidence="7">
    <location>
        <begin position="252"/>
        <end position="267"/>
    </location>
</feature>
<dbReference type="Gene3D" id="1.20.1540.10">
    <property type="entry name" value="Rhomboid-like"/>
    <property type="match status" value="1"/>
</dbReference>
<comment type="subcellular location">
    <subcellularLocation>
        <location evidence="1">Membrane</location>
        <topology evidence="1">Multi-pass membrane protein</topology>
    </subcellularLocation>
</comment>
<dbReference type="GO" id="GO:0006465">
    <property type="term" value="P:signal peptide processing"/>
    <property type="evidence" value="ECO:0007669"/>
    <property type="project" value="TreeGrafter"/>
</dbReference>
<evidence type="ECO:0000256" key="3">
    <source>
        <dbReference type="ARBA" id="ARBA00022692"/>
    </source>
</evidence>
<feature type="transmembrane region" description="Helical" evidence="8">
    <location>
        <begin position="310"/>
        <end position="328"/>
    </location>
</feature>
<evidence type="ECO:0000313" key="10">
    <source>
        <dbReference type="EMBL" id="KAK4044515.1"/>
    </source>
</evidence>
<keyword evidence="5 8" id="KW-1133">Transmembrane helix</keyword>
<dbReference type="Pfam" id="PF01694">
    <property type="entry name" value="Rhomboid"/>
    <property type="match status" value="1"/>
</dbReference>
<gene>
    <name evidence="10" type="ORF">C8A01DRAFT_42697</name>
</gene>
<dbReference type="PANTHER" id="PTHR43731:SF14">
    <property type="entry name" value="PRESENILIN-ASSOCIATED RHOMBOID-LIKE PROTEIN, MITOCHONDRIAL"/>
    <property type="match status" value="1"/>
</dbReference>
<evidence type="ECO:0000313" key="11">
    <source>
        <dbReference type="Proteomes" id="UP001303115"/>
    </source>
</evidence>
<keyword evidence="3 8" id="KW-0812">Transmembrane</keyword>
<sequence length="566" mass="61826">MSSCSLGVHALRSGVQAAAHHLTRPCSRLPPAAAPFSSRCFSSWPSSPLQRQARRRGPDGRTAVAAPALLRNARPVLPQWPGIRTLIGGPAVVTHYVDLPPTYTDEEGLPFAKHDLDASQILAIFGPHMGSTTGNKLLRILHGRRVAGTLDDPMVRVNTIAYDTKSQRIALAYLRKYVPVDEIVNAGLRAEDELAALENGGTANAKQPDSEPGYASKLKLYKKPDAKSVYGHGALDAIRAHNKAKWEAQLKQREEEKKKREEEERHGKAGPLQVAGKPQTRQLSAKMQEYMVRGQSDLKEPPQMKKWQRLLPSAAFVLALTGLCLVYAEFYQPARRADRWWPDIPPAAATVGTLILLNLLGWGLWKIPPIWGLLNQYFIIVAATPRAVAMMNAMFSHQSFVHMLQNMAFLWFVGVRFHDDVGRGTFLATYFASGAVGALGTLTYAVMRNRMDLASLGASGAIYGVGAAYLWLHRFESFRILGLPPPPREGIQGLVLLAFAAALNIGGAFTAARFKVDITSHLVGLSTGIFAAYLVEKKKEAKQQPNGEIKQGEAVAVAAKTPLATK</sequence>
<reference evidence="11" key="1">
    <citation type="journal article" date="2023" name="Mol. Phylogenet. Evol.">
        <title>Genome-scale phylogeny and comparative genomics of the fungal order Sordariales.</title>
        <authorList>
            <person name="Hensen N."/>
            <person name="Bonometti L."/>
            <person name="Westerberg I."/>
            <person name="Brannstrom I.O."/>
            <person name="Guillou S."/>
            <person name="Cros-Aarteil S."/>
            <person name="Calhoun S."/>
            <person name="Haridas S."/>
            <person name="Kuo A."/>
            <person name="Mondo S."/>
            <person name="Pangilinan J."/>
            <person name="Riley R."/>
            <person name="LaButti K."/>
            <person name="Andreopoulos B."/>
            <person name="Lipzen A."/>
            <person name="Chen C."/>
            <person name="Yan M."/>
            <person name="Daum C."/>
            <person name="Ng V."/>
            <person name="Clum A."/>
            <person name="Steindorff A."/>
            <person name="Ohm R.A."/>
            <person name="Martin F."/>
            <person name="Silar P."/>
            <person name="Natvig D.O."/>
            <person name="Lalanne C."/>
            <person name="Gautier V."/>
            <person name="Ament-Velasquez S.L."/>
            <person name="Kruys A."/>
            <person name="Hutchinson M.I."/>
            <person name="Powell A.J."/>
            <person name="Barry K."/>
            <person name="Miller A.N."/>
            <person name="Grigoriev I.V."/>
            <person name="Debuchy R."/>
            <person name="Gladieux P."/>
            <person name="Hiltunen Thoren M."/>
            <person name="Johannesson H."/>
        </authorList>
    </citation>
    <scope>NUCLEOTIDE SEQUENCE [LARGE SCALE GENOMIC DNA]</scope>
    <source>
        <strain evidence="11">CBS 284.82</strain>
    </source>
</reference>
<keyword evidence="11" id="KW-1185">Reference proteome</keyword>
<protein>
    <recommendedName>
        <fullName evidence="9">Peptidase S54 rhomboid domain-containing protein</fullName>
    </recommendedName>
</protein>
<evidence type="ECO:0000256" key="8">
    <source>
        <dbReference type="SAM" id="Phobius"/>
    </source>
</evidence>
<organism evidence="10 11">
    <name type="scientific">Parachaetomium inaequale</name>
    <dbReference type="NCBI Taxonomy" id="2588326"/>
    <lineage>
        <taxon>Eukaryota</taxon>
        <taxon>Fungi</taxon>
        <taxon>Dikarya</taxon>
        <taxon>Ascomycota</taxon>
        <taxon>Pezizomycotina</taxon>
        <taxon>Sordariomycetes</taxon>
        <taxon>Sordariomycetidae</taxon>
        <taxon>Sordariales</taxon>
        <taxon>Chaetomiaceae</taxon>
        <taxon>Parachaetomium</taxon>
    </lineage>
</organism>
<dbReference type="SUPFAM" id="SSF144091">
    <property type="entry name" value="Rhomboid-like"/>
    <property type="match status" value="1"/>
</dbReference>
<evidence type="ECO:0000256" key="2">
    <source>
        <dbReference type="ARBA" id="ARBA00009045"/>
    </source>
</evidence>
<feature type="transmembrane region" description="Helical" evidence="8">
    <location>
        <begin position="453"/>
        <end position="472"/>
    </location>
</feature>